<feature type="binding site" evidence="6">
    <location>
        <begin position="294"/>
        <end position="297"/>
    </location>
    <ligand>
        <name>ATP</name>
        <dbReference type="ChEBI" id="CHEBI:30616"/>
    </ligand>
</feature>
<dbReference type="PANTHER" id="PTHR42749">
    <property type="entry name" value="CELL SHAPE-DETERMINING PROTEIN MREB"/>
    <property type="match status" value="1"/>
</dbReference>
<comment type="subcellular location">
    <subcellularLocation>
        <location evidence="6">Cytoplasm</location>
    </subcellularLocation>
    <text evidence="6">Membrane-associated.</text>
</comment>
<dbReference type="EMBL" id="MNVB01000054">
    <property type="protein sequence ID" value="OIO16723.1"/>
    <property type="molecule type" value="Genomic_DNA"/>
</dbReference>
<dbReference type="InterPro" id="IPR004753">
    <property type="entry name" value="MreB"/>
</dbReference>
<evidence type="ECO:0000256" key="1">
    <source>
        <dbReference type="ARBA" id="ARBA00022490"/>
    </source>
</evidence>
<accession>A0A1J4U0C3</accession>
<keyword evidence="3 6" id="KW-0067">ATP-binding</keyword>
<keyword evidence="4 6" id="KW-0133">Cell shape</keyword>
<comment type="subunit">
    <text evidence="6">Forms polymers.</text>
</comment>
<gene>
    <name evidence="6" type="primary">mreB</name>
    <name evidence="7" type="ORF">AUJ29_02425</name>
</gene>
<keyword evidence="1 6" id="KW-0963">Cytoplasm</keyword>
<evidence type="ECO:0000256" key="2">
    <source>
        <dbReference type="ARBA" id="ARBA00022741"/>
    </source>
</evidence>
<protein>
    <recommendedName>
        <fullName evidence="6">Cell shape-determining protein MreB</fullName>
    </recommendedName>
</protein>
<dbReference type="InterPro" id="IPR056546">
    <property type="entry name" value="MreB_MamK-like"/>
</dbReference>
<comment type="function">
    <text evidence="6">Forms membrane-associated dynamic filaments that are essential for cell shape determination. Acts by regulating cell wall synthesis and cell elongation, and thus cell shape. A feedback loop between cell geometry and MreB localization may maintain elongated cell shape by targeting cell wall growth to regions of negative cell wall curvature.</text>
</comment>
<dbReference type="NCBIfam" id="TIGR00904">
    <property type="entry name" value="mreB"/>
    <property type="match status" value="1"/>
</dbReference>
<dbReference type="HAMAP" id="MF_02207">
    <property type="entry name" value="MreB"/>
    <property type="match status" value="1"/>
</dbReference>
<reference evidence="7 8" key="1">
    <citation type="journal article" date="2016" name="Environ. Microbiol.">
        <title>Genomic resolution of a cold subsurface aquifer community provides metabolic insights for novel microbes adapted to high CO concentrations.</title>
        <authorList>
            <person name="Probst A.J."/>
            <person name="Castelle C.J."/>
            <person name="Singh A."/>
            <person name="Brown C.T."/>
            <person name="Anantharaman K."/>
            <person name="Sharon I."/>
            <person name="Hug L.A."/>
            <person name="Burstein D."/>
            <person name="Emerson J.B."/>
            <person name="Thomas B.C."/>
            <person name="Banfield J.F."/>
        </authorList>
    </citation>
    <scope>NUCLEOTIDE SEQUENCE [LARGE SCALE GENOMIC DNA]</scope>
    <source>
        <strain evidence="7">CG1_02_38_13</strain>
    </source>
</reference>
<comment type="caution">
    <text evidence="6">Lacks conserved residue(s) required for the propagation of feature annotation.</text>
</comment>
<evidence type="ECO:0000256" key="3">
    <source>
        <dbReference type="ARBA" id="ARBA00022840"/>
    </source>
</evidence>
<dbReference type="AlphaFoldDB" id="A0A1J4U0C3"/>
<dbReference type="GO" id="GO:0005524">
    <property type="term" value="F:ATP binding"/>
    <property type="evidence" value="ECO:0007669"/>
    <property type="project" value="UniProtKB-KW"/>
</dbReference>
<organism evidence="7 8">
    <name type="scientific">Candidatus Kuenenbacteria bacterium CG1_02_38_13</name>
    <dbReference type="NCBI Taxonomy" id="1805235"/>
    <lineage>
        <taxon>Bacteria</taxon>
        <taxon>Candidatus Kueneniibacteriota</taxon>
    </lineage>
</organism>
<dbReference type="CDD" id="cd10225">
    <property type="entry name" value="ASKHA_NBD_MreB-like"/>
    <property type="match status" value="1"/>
</dbReference>
<comment type="similarity">
    <text evidence="5 6">Belongs to the FtsA/MreB family.</text>
</comment>
<dbReference type="Pfam" id="PF06723">
    <property type="entry name" value="MreB_Mbl"/>
    <property type="match status" value="1"/>
</dbReference>
<dbReference type="PANTHER" id="PTHR42749:SF1">
    <property type="entry name" value="CELL SHAPE-DETERMINING PROTEIN MREB"/>
    <property type="match status" value="1"/>
</dbReference>
<evidence type="ECO:0000256" key="5">
    <source>
        <dbReference type="ARBA" id="ARBA00023458"/>
    </source>
</evidence>
<feature type="binding site" evidence="6">
    <location>
        <begin position="166"/>
        <end position="168"/>
    </location>
    <ligand>
        <name>ATP</name>
        <dbReference type="ChEBI" id="CHEBI:30616"/>
    </ligand>
</feature>
<keyword evidence="2 6" id="KW-0547">Nucleotide-binding</keyword>
<dbReference type="InterPro" id="IPR043129">
    <property type="entry name" value="ATPase_NBD"/>
</dbReference>
<evidence type="ECO:0000256" key="4">
    <source>
        <dbReference type="ARBA" id="ARBA00022960"/>
    </source>
</evidence>
<dbReference type="GO" id="GO:0000902">
    <property type="term" value="P:cell morphogenesis"/>
    <property type="evidence" value="ECO:0007669"/>
    <property type="project" value="InterPro"/>
</dbReference>
<dbReference type="GO" id="GO:0008360">
    <property type="term" value="P:regulation of cell shape"/>
    <property type="evidence" value="ECO:0007669"/>
    <property type="project" value="UniProtKB-UniRule"/>
</dbReference>
<proteinExistence type="inferred from homology"/>
<dbReference type="PRINTS" id="PR01652">
    <property type="entry name" value="SHAPEPROTEIN"/>
</dbReference>
<dbReference type="SUPFAM" id="SSF53067">
    <property type="entry name" value="Actin-like ATPase domain"/>
    <property type="match status" value="2"/>
</dbReference>
<feature type="binding site" evidence="6">
    <location>
        <begin position="214"/>
        <end position="217"/>
    </location>
    <ligand>
        <name>ATP</name>
        <dbReference type="ChEBI" id="CHEBI:30616"/>
    </ligand>
</feature>
<name>A0A1J4U0C3_9BACT</name>
<dbReference type="GO" id="GO:0005737">
    <property type="term" value="C:cytoplasm"/>
    <property type="evidence" value="ECO:0007669"/>
    <property type="project" value="UniProtKB-SubCell"/>
</dbReference>
<evidence type="ECO:0000313" key="7">
    <source>
        <dbReference type="EMBL" id="OIO16723.1"/>
    </source>
</evidence>
<dbReference type="NCBIfam" id="NF010539">
    <property type="entry name" value="PRK13927.1"/>
    <property type="match status" value="1"/>
</dbReference>
<dbReference type="Gene3D" id="3.30.420.40">
    <property type="match status" value="2"/>
</dbReference>
<evidence type="ECO:0000256" key="6">
    <source>
        <dbReference type="HAMAP-Rule" id="MF_02207"/>
    </source>
</evidence>
<evidence type="ECO:0000313" key="8">
    <source>
        <dbReference type="Proteomes" id="UP000182465"/>
    </source>
</evidence>
<comment type="caution">
    <text evidence="7">The sequence shown here is derived from an EMBL/GenBank/DDBJ whole genome shotgun (WGS) entry which is preliminary data.</text>
</comment>
<dbReference type="Proteomes" id="UP000182465">
    <property type="component" value="Unassembled WGS sequence"/>
</dbReference>
<sequence length="346" mass="37389">MFKKFFPKLIRDIGIDLGTTNTLIYIKDRGIVINEPSVVAINTRNDQIIAVGDDAKKMVGKTPSHIIAVKPLVDGVISDFEVTEKMLKYFMNKILSDKFGLFGVKPRVVIGIPLDVTEVERKAVEDTALGAGAREVFLVEEPMAAAIGARMPVQDSTGNLIVDIGGGTTQIAVISLSGVVTWKSIRVAGDVLDKNIAQYIREKFNLLIGDITAEQIKIKISSVFPSEKTLEMPVSGRDLVNGLPREIIISDVEVRDAISRSVKTIVASIKNVIESTPPELVADIYRRGVVLSGGGALLKGLDTLVRQETKIPVTIIDDPLTSVVRGAGLILEDIVGLEDVLIPSAR</sequence>